<accession>A0ABT7XHQ6</accession>
<name>A0ABT7XHQ6_9NEIS</name>
<evidence type="ECO:0000313" key="2">
    <source>
        <dbReference type="EMBL" id="MDN0073327.1"/>
    </source>
</evidence>
<sequence length="184" mass="20261">MLMQREHATLLVVDVQEKLAPAVHDADGLMARLQWLVDAVRDTGVPVVFSEQYPKGLGHTVPALRDAAPTARTVEKQHFSCVAGDCLPDSLMQRDQVIVCGMETHVCVLQTVIDLLDEDKEVYVVSDAVSSRREADHLAGLARMRDAGAQLVTREMVLFELLHQAGTDEFKAASKRYLVGEQPA</sequence>
<dbReference type="PANTHER" id="PTHR14119">
    <property type="entry name" value="HYDROLASE"/>
    <property type="match status" value="1"/>
</dbReference>
<dbReference type="EMBL" id="JAUEDK010000001">
    <property type="protein sequence ID" value="MDN0073327.1"/>
    <property type="molecule type" value="Genomic_DNA"/>
</dbReference>
<feature type="domain" description="Isochorismatase-like" evidence="1">
    <location>
        <begin position="9"/>
        <end position="155"/>
    </location>
</feature>
<evidence type="ECO:0000313" key="3">
    <source>
        <dbReference type="Proteomes" id="UP001168540"/>
    </source>
</evidence>
<dbReference type="Pfam" id="PF00857">
    <property type="entry name" value="Isochorismatase"/>
    <property type="match status" value="1"/>
</dbReference>
<reference evidence="2" key="1">
    <citation type="submission" date="2023-06" db="EMBL/GenBank/DDBJ databases">
        <authorList>
            <person name="Zhang S."/>
        </authorList>
    </citation>
    <scope>NUCLEOTIDE SEQUENCE</scope>
    <source>
        <strain evidence="2">SG2303</strain>
    </source>
</reference>
<comment type="caution">
    <text evidence="2">The sequence shown here is derived from an EMBL/GenBank/DDBJ whole genome shotgun (WGS) entry which is preliminary data.</text>
</comment>
<gene>
    <name evidence="2" type="ORF">QU481_00235</name>
</gene>
<proteinExistence type="predicted"/>
<organism evidence="2 3">
    <name type="scientific">Crenobacter oryzisoli</name>
    <dbReference type="NCBI Taxonomy" id="3056844"/>
    <lineage>
        <taxon>Bacteria</taxon>
        <taxon>Pseudomonadati</taxon>
        <taxon>Pseudomonadota</taxon>
        <taxon>Betaproteobacteria</taxon>
        <taxon>Neisseriales</taxon>
        <taxon>Neisseriaceae</taxon>
        <taxon>Crenobacter</taxon>
    </lineage>
</organism>
<dbReference type="InterPro" id="IPR036380">
    <property type="entry name" value="Isochorismatase-like_sf"/>
</dbReference>
<protein>
    <submittedName>
        <fullName evidence="2">Hydrolase</fullName>
    </submittedName>
</protein>
<dbReference type="InterPro" id="IPR050993">
    <property type="entry name" value="Isochorismatase_domain"/>
</dbReference>
<dbReference type="Proteomes" id="UP001168540">
    <property type="component" value="Unassembled WGS sequence"/>
</dbReference>
<evidence type="ECO:0000259" key="1">
    <source>
        <dbReference type="Pfam" id="PF00857"/>
    </source>
</evidence>
<dbReference type="CDD" id="cd01012">
    <property type="entry name" value="YcaC_related"/>
    <property type="match status" value="1"/>
</dbReference>
<dbReference type="Gene3D" id="3.40.50.850">
    <property type="entry name" value="Isochorismatase-like"/>
    <property type="match status" value="1"/>
</dbReference>
<dbReference type="PANTHER" id="PTHR14119:SF3">
    <property type="entry name" value="ISOCHORISMATASE DOMAIN-CONTAINING PROTEIN 2"/>
    <property type="match status" value="1"/>
</dbReference>
<dbReference type="SUPFAM" id="SSF52499">
    <property type="entry name" value="Isochorismatase-like hydrolases"/>
    <property type="match status" value="1"/>
</dbReference>
<keyword evidence="3" id="KW-1185">Reference proteome</keyword>
<dbReference type="RefSeq" id="WP_289827846.1">
    <property type="nucleotide sequence ID" value="NZ_JAUEDK010000001.1"/>
</dbReference>
<dbReference type="InterPro" id="IPR000868">
    <property type="entry name" value="Isochorismatase-like_dom"/>
</dbReference>
<dbReference type="GO" id="GO:0016787">
    <property type="term" value="F:hydrolase activity"/>
    <property type="evidence" value="ECO:0007669"/>
    <property type="project" value="UniProtKB-KW"/>
</dbReference>
<keyword evidence="2" id="KW-0378">Hydrolase</keyword>